<evidence type="ECO:0000313" key="5">
    <source>
        <dbReference type="Proteomes" id="UP000626109"/>
    </source>
</evidence>
<feature type="compositionally biased region" description="Basic and acidic residues" evidence="1">
    <location>
        <begin position="208"/>
        <end position="228"/>
    </location>
</feature>
<feature type="transmembrane region" description="Helical" evidence="2">
    <location>
        <begin position="104"/>
        <end position="124"/>
    </location>
</feature>
<dbReference type="EMBL" id="CAJNNV010000505">
    <property type="protein sequence ID" value="CAE8582827.1"/>
    <property type="molecule type" value="Genomic_DNA"/>
</dbReference>
<evidence type="ECO:0000256" key="2">
    <source>
        <dbReference type="SAM" id="Phobius"/>
    </source>
</evidence>
<organism evidence="4 5">
    <name type="scientific">Polarella glacialis</name>
    <name type="common">Dinoflagellate</name>
    <dbReference type="NCBI Taxonomy" id="89957"/>
    <lineage>
        <taxon>Eukaryota</taxon>
        <taxon>Sar</taxon>
        <taxon>Alveolata</taxon>
        <taxon>Dinophyceae</taxon>
        <taxon>Suessiales</taxon>
        <taxon>Suessiaceae</taxon>
        <taxon>Polarella</taxon>
    </lineage>
</organism>
<comment type="caution">
    <text evidence="4">The sequence shown here is derived from an EMBL/GenBank/DDBJ whole genome shotgun (WGS) entry which is preliminary data.</text>
</comment>
<gene>
    <name evidence="3" type="ORF">PGLA1383_LOCUS1817</name>
    <name evidence="4" type="ORF">PGLA2088_LOCUS46394</name>
</gene>
<evidence type="ECO:0000313" key="4">
    <source>
        <dbReference type="EMBL" id="CAE8732432.1"/>
    </source>
</evidence>
<accession>A0A813LLG1</accession>
<dbReference type="OrthoDB" id="405939at2759"/>
<evidence type="ECO:0000313" key="3">
    <source>
        <dbReference type="EMBL" id="CAE8582827.1"/>
    </source>
</evidence>
<feature type="region of interest" description="Disordered" evidence="1">
    <location>
        <begin position="207"/>
        <end position="228"/>
    </location>
</feature>
<dbReference type="Proteomes" id="UP000654075">
    <property type="component" value="Unassembled WGS sequence"/>
</dbReference>
<keyword evidence="2" id="KW-1133">Transmembrane helix</keyword>
<dbReference type="OMA" id="RAENANP"/>
<keyword evidence="6" id="KW-1185">Reference proteome</keyword>
<evidence type="ECO:0000313" key="6">
    <source>
        <dbReference type="Proteomes" id="UP000654075"/>
    </source>
</evidence>
<name>A0A813LLG1_POLGL</name>
<dbReference type="EMBL" id="CAJNNW010036158">
    <property type="protein sequence ID" value="CAE8732432.1"/>
    <property type="molecule type" value="Genomic_DNA"/>
</dbReference>
<proteinExistence type="predicted"/>
<reference evidence="4" key="1">
    <citation type="submission" date="2021-02" db="EMBL/GenBank/DDBJ databases">
        <authorList>
            <person name="Dougan E. K."/>
            <person name="Rhodes N."/>
            <person name="Thang M."/>
            <person name="Chan C."/>
        </authorList>
    </citation>
    <scope>NUCLEOTIDE SEQUENCE</scope>
</reference>
<protein>
    <submittedName>
        <fullName evidence="4">Uncharacterized protein</fullName>
    </submittedName>
</protein>
<keyword evidence="2" id="KW-0472">Membrane</keyword>
<evidence type="ECO:0000256" key="1">
    <source>
        <dbReference type="SAM" id="MobiDB-lite"/>
    </source>
</evidence>
<dbReference type="AlphaFoldDB" id="A0A813LLG1"/>
<sequence>MSLLRAARQRAVAPLRLSLGGARGVATSAVRLGGSPPFLHTPPPPPPEFEPDGTPKKYPLHQPIWDHGYEWEHWTLMPAGVFHTVYYGDFAQDYPPYWAWLQSYPMWVVSPILIMWALIMMVIFQNAGSIGIRPKRYTIEWMQANRERERIENTNPVTRYLDRRRTERGGTWIAQYALPWHPYWVWMHDTHDPDYPEFYLAKPGSPHLDQDSYKRMDQTFRNQEEAPE</sequence>
<dbReference type="Proteomes" id="UP000626109">
    <property type="component" value="Unassembled WGS sequence"/>
</dbReference>
<keyword evidence="2" id="KW-0812">Transmembrane</keyword>